<evidence type="ECO:0000313" key="6">
    <source>
        <dbReference type="Proteomes" id="UP000006727"/>
    </source>
</evidence>
<feature type="transmembrane region" description="Helical" evidence="3">
    <location>
        <begin position="155"/>
        <end position="173"/>
    </location>
</feature>
<evidence type="ECO:0000256" key="2">
    <source>
        <dbReference type="SAM" id="MobiDB-lite"/>
    </source>
</evidence>
<dbReference type="Gramene" id="Pp3c11_23050V3.2">
    <property type="protein sequence ID" value="Pp3c11_23050V3.2"/>
    <property type="gene ID" value="Pp3c11_23050"/>
</dbReference>
<feature type="transmembrane region" description="Helical" evidence="3">
    <location>
        <begin position="130"/>
        <end position="149"/>
    </location>
</feature>
<evidence type="ECO:0000256" key="3">
    <source>
        <dbReference type="SAM" id="Phobius"/>
    </source>
</evidence>
<reference evidence="4 6" key="2">
    <citation type="journal article" date="2018" name="Plant J.">
        <title>The Physcomitrella patens chromosome-scale assembly reveals moss genome structure and evolution.</title>
        <authorList>
            <person name="Lang D."/>
            <person name="Ullrich K.K."/>
            <person name="Murat F."/>
            <person name="Fuchs J."/>
            <person name="Jenkins J."/>
            <person name="Haas F.B."/>
            <person name="Piednoel M."/>
            <person name="Gundlach H."/>
            <person name="Van Bel M."/>
            <person name="Meyberg R."/>
            <person name="Vives C."/>
            <person name="Morata J."/>
            <person name="Symeonidi A."/>
            <person name="Hiss M."/>
            <person name="Muchero W."/>
            <person name="Kamisugi Y."/>
            <person name="Saleh O."/>
            <person name="Blanc G."/>
            <person name="Decker E.L."/>
            <person name="van Gessel N."/>
            <person name="Grimwood J."/>
            <person name="Hayes R.D."/>
            <person name="Graham S.W."/>
            <person name="Gunter L.E."/>
            <person name="McDaniel S.F."/>
            <person name="Hoernstein S.N.W."/>
            <person name="Larsson A."/>
            <person name="Li F.W."/>
            <person name="Perroud P.F."/>
            <person name="Phillips J."/>
            <person name="Ranjan P."/>
            <person name="Rokshar D.S."/>
            <person name="Rothfels C.J."/>
            <person name="Schneider L."/>
            <person name="Shu S."/>
            <person name="Stevenson D.W."/>
            <person name="Thummler F."/>
            <person name="Tillich M."/>
            <person name="Villarreal Aguilar J.C."/>
            <person name="Widiez T."/>
            <person name="Wong G.K."/>
            <person name="Wymore A."/>
            <person name="Zhang Y."/>
            <person name="Zimmer A.D."/>
            <person name="Quatrano R.S."/>
            <person name="Mayer K.F.X."/>
            <person name="Goodstein D."/>
            <person name="Casacuberta J.M."/>
            <person name="Vandepoele K."/>
            <person name="Reski R."/>
            <person name="Cuming A.C."/>
            <person name="Tuskan G.A."/>
            <person name="Maumus F."/>
            <person name="Salse J."/>
            <person name="Schmutz J."/>
            <person name="Rensing S.A."/>
        </authorList>
    </citation>
    <scope>NUCLEOTIDE SEQUENCE [LARGE SCALE GENOMIC DNA]</scope>
    <source>
        <strain evidence="5 6">cv. Gransden 2004</strain>
    </source>
</reference>
<feature type="region of interest" description="Disordered" evidence="2">
    <location>
        <begin position="76"/>
        <end position="98"/>
    </location>
</feature>
<dbReference type="GeneID" id="112288536"/>
<dbReference type="Proteomes" id="UP000006727">
    <property type="component" value="Chromosome 11"/>
</dbReference>
<keyword evidence="3" id="KW-0812">Transmembrane</keyword>
<dbReference type="Gramene" id="Pp3c11_23050V3.1">
    <property type="protein sequence ID" value="Pp3c11_23050V3.1"/>
    <property type="gene ID" value="Pp3c11_23050"/>
</dbReference>
<keyword evidence="6" id="KW-1185">Reference proteome</keyword>
<sequence length="211" mass="22988">MLGMVGSGARAWLLPTTTSISVTSRSIASTNSLKARPCLLFASLQQQQLGRQGLSRWAKISPSKRKIWRRPVITGTLSTSATPSGGDPGEPVDQGASSLGSTRLGRLISVRRRELLQRWNTVRRNFPAKIFLLLFGFFSANALATILGQTGDWDVIAAGILVAIIEGVGHLVYNRMPAFLGERGKPIIELVNYWKIGFEFALFVDAFKVGS</sequence>
<dbReference type="EnsemblPlants" id="Pp3c11_23050V3.1">
    <property type="protein sequence ID" value="Pp3c11_23050V3.1"/>
    <property type="gene ID" value="Pp3c11_23050"/>
</dbReference>
<evidence type="ECO:0000313" key="4">
    <source>
        <dbReference type="EMBL" id="PNR45658.1"/>
    </source>
</evidence>
<dbReference type="STRING" id="3218.A0A2K1JVV6"/>
<dbReference type="PANTHER" id="PTHR33787">
    <property type="match status" value="1"/>
</dbReference>
<keyword evidence="3" id="KW-1133">Transmembrane helix</keyword>
<proteinExistence type="inferred from homology"/>
<dbReference type="InterPro" id="IPR007572">
    <property type="entry name" value="Uncharacterised_Ycf20"/>
</dbReference>
<dbReference type="PANTHER" id="PTHR33787:SF4">
    <property type="entry name" value="YCF20-LIKE PROTEIN"/>
    <property type="match status" value="1"/>
</dbReference>
<protein>
    <recommendedName>
        <fullName evidence="7">Ycf20-like protein</fullName>
    </recommendedName>
</protein>
<accession>A0A2K1JVV6</accession>
<name>A0A2K1JVV6_PHYPA</name>
<evidence type="ECO:0008006" key="7">
    <source>
        <dbReference type="Google" id="ProtNLM"/>
    </source>
</evidence>
<keyword evidence="3" id="KW-0472">Membrane</keyword>
<dbReference type="RefSeq" id="XP_024388564.1">
    <property type="nucleotide sequence ID" value="XM_024532796.1"/>
</dbReference>
<dbReference type="GO" id="GO:0010196">
    <property type="term" value="P:nonphotochemical quenching"/>
    <property type="evidence" value="ECO:0000318"/>
    <property type="project" value="GO_Central"/>
</dbReference>
<reference evidence="5" key="3">
    <citation type="submission" date="2020-12" db="UniProtKB">
        <authorList>
            <consortium name="EnsemblPlants"/>
        </authorList>
    </citation>
    <scope>IDENTIFICATION</scope>
</reference>
<dbReference type="KEGG" id="ppp:112288536"/>
<dbReference type="GO" id="GO:0009507">
    <property type="term" value="C:chloroplast"/>
    <property type="evidence" value="ECO:0000318"/>
    <property type="project" value="GO_Central"/>
</dbReference>
<dbReference type="OrthoDB" id="1853217at2759"/>
<dbReference type="EMBL" id="ABEU02000011">
    <property type="protein sequence ID" value="PNR45658.1"/>
    <property type="molecule type" value="Genomic_DNA"/>
</dbReference>
<evidence type="ECO:0000256" key="1">
    <source>
        <dbReference type="ARBA" id="ARBA00009846"/>
    </source>
</evidence>
<evidence type="ECO:0000313" key="5">
    <source>
        <dbReference type="EnsemblPlants" id="Pp3c11_23050V3.1"/>
    </source>
</evidence>
<dbReference type="FunCoup" id="A0A2K1JVV6">
    <property type="interactions" value="323"/>
</dbReference>
<dbReference type="OMA" id="DSSICMH"/>
<gene>
    <name evidence="5" type="primary">LOC112288536</name>
    <name evidence="4" type="ORF">PHYPA_015429</name>
</gene>
<dbReference type="EnsemblPlants" id="Pp3c11_23050V3.2">
    <property type="protein sequence ID" value="Pp3c11_23050V3.2"/>
    <property type="gene ID" value="Pp3c11_23050"/>
</dbReference>
<comment type="similarity">
    <text evidence="1">Belongs to the ycf20 family.</text>
</comment>
<reference evidence="4 6" key="1">
    <citation type="journal article" date="2008" name="Science">
        <title>The Physcomitrella genome reveals evolutionary insights into the conquest of land by plants.</title>
        <authorList>
            <person name="Rensing S."/>
            <person name="Lang D."/>
            <person name="Zimmer A."/>
            <person name="Terry A."/>
            <person name="Salamov A."/>
            <person name="Shapiro H."/>
            <person name="Nishiyama T."/>
            <person name="Perroud P.-F."/>
            <person name="Lindquist E."/>
            <person name="Kamisugi Y."/>
            <person name="Tanahashi T."/>
            <person name="Sakakibara K."/>
            <person name="Fujita T."/>
            <person name="Oishi K."/>
            <person name="Shin-I T."/>
            <person name="Kuroki Y."/>
            <person name="Toyoda A."/>
            <person name="Suzuki Y."/>
            <person name="Hashimoto A."/>
            <person name="Yamaguchi K."/>
            <person name="Sugano A."/>
            <person name="Kohara Y."/>
            <person name="Fujiyama A."/>
            <person name="Anterola A."/>
            <person name="Aoki S."/>
            <person name="Ashton N."/>
            <person name="Barbazuk W.B."/>
            <person name="Barker E."/>
            <person name="Bennetzen J."/>
            <person name="Bezanilla M."/>
            <person name="Blankenship R."/>
            <person name="Cho S.H."/>
            <person name="Dutcher S."/>
            <person name="Estelle M."/>
            <person name="Fawcett J.A."/>
            <person name="Gundlach H."/>
            <person name="Hanada K."/>
            <person name="Heyl A."/>
            <person name="Hicks K.A."/>
            <person name="Hugh J."/>
            <person name="Lohr M."/>
            <person name="Mayer K."/>
            <person name="Melkozernov A."/>
            <person name="Murata T."/>
            <person name="Nelson D."/>
            <person name="Pils B."/>
            <person name="Prigge M."/>
            <person name="Reiss B."/>
            <person name="Renner T."/>
            <person name="Rombauts S."/>
            <person name="Rushton P."/>
            <person name="Sanderfoot A."/>
            <person name="Schween G."/>
            <person name="Shiu S.-H."/>
            <person name="Stueber K."/>
            <person name="Theodoulou F.L."/>
            <person name="Tu H."/>
            <person name="Van de Peer Y."/>
            <person name="Verrier P.J."/>
            <person name="Waters E."/>
            <person name="Wood A."/>
            <person name="Yang L."/>
            <person name="Cove D."/>
            <person name="Cuming A."/>
            <person name="Hasebe M."/>
            <person name="Lucas S."/>
            <person name="Mishler D.B."/>
            <person name="Reski R."/>
            <person name="Grigoriev I."/>
            <person name="Quatrano R.S."/>
            <person name="Boore J.L."/>
        </authorList>
    </citation>
    <scope>NUCLEOTIDE SEQUENCE [LARGE SCALE GENOMIC DNA]</scope>
    <source>
        <strain evidence="5 6">cv. Gransden 2004</strain>
    </source>
</reference>
<dbReference type="AlphaFoldDB" id="A0A2K1JVV6"/>
<organism evidence="4">
    <name type="scientific">Physcomitrium patens</name>
    <name type="common">Spreading-leaved earth moss</name>
    <name type="synonym">Physcomitrella patens</name>
    <dbReference type="NCBI Taxonomy" id="3218"/>
    <lineage>
        <taxon>Eukaryota</taxon>
        <taxon>Viridiplantae</taxon>
        <taxon>Streptophyta</taxon>
        <taxon>Embryophyta</taxon>
        <taxon>Bryophyta</taxon>
        <taxon>Bryophytina</taxon>
        <taxon>Bryopsida</taxon>
        <taxon>Funariidae</taxon>
        <taxon>Funariales</taxon>
        <taxon>Funariaceae</taxon>
        <taxon>Physcomitrium</taxon>
    </lineage>
</organism>
<dbReference type="Pfam" id="PF04483">
    <property type="entry name" value="DUF565"/>
    <property type="match status" value="1"/>
</dbReference>
<dbReference type="PaxDb" id="3218-PP1S31_141V6.1"/>